<dbReference type="InterPro" id="IPR012020">
    <property type="entry name" value="ABHD4"/>
</dbReference>
<feature type="active site" description="Charge relay system" evidence="2">
    <location>
        <position position="242"/>
    </location>
</feature>
<comment type="similarity">
    <text evidence="1">Belongs to the AB hydrolase superfamily. AB hydrolase 4 family.</text>
</comment>
<dbReference type="GO" id="GO:0047372">
    <property type="term" value="F:monoacylglycerol lipase activity"/>
    <property type="evidence" value="ECO:0007669"/>
    <property type="project" value="TreeGrafter"/>
</dbReference>
<feature type="domain" description="AB hydrolase-1" evidence="3">
    <location>
        <begin position="162"/>
        <end position="428"/>
    </location>
</feature>
<dbReference type="InterPro" id="IPR050960">
    <property type="entry name" value="AB_hydrolase_4_sf"/>
</dbReference>
<dbReference type="PANTHER" id="PTHR10794:SF44">
    <property type="entry name" value="MEDIUM-CHAIN FATTY ACID ETHYL ESTER SYNTHASE_ESTERASE 1-RELATED"/>
    <property type="match status" value="1"/>
</dbReference>
<proteinExistence type="inferred from homology"/>
<keyword evidence="5" id="KW-1185">Reference proteome</keyword>
<evidence type="ECO:0000313" key="4">
    <source>
        <dbReference type="EMBL" id="OEJ83134.1"/>
    </source>
</evidence>
<dbReference type="STRING" id="56408.A0A1E5R8B4"/>
<evidence type="ECO:0000259" key="3">
    <source>
        <dbReference type="Pfam" id="PF00561"/>
    </source>
</evidence>
<dbReference type="GO" id="GO:0008126">
    <property type="term" value="F:acetylesterase activity"/>
    <property type="evidence" value="ECO:0007669"/>
    <property type="project" value="TreeGrafter"/>
</dbReference>
<dbReference type="GO" id="GO:0051792">
    <property type="term" value="P:medium-chain fatty acid biosynthetic process"/>
    <property type="evidence" value="ECO:0007669"/>
    <property type="project" value="TreeGrafter"/>
</dbReference>
<dbReference type="GO" id="GO:0051793">
    <property type="term" value="P:medium-chain fatty acid catabolic process"/>
    <property type="evidence" value="ECO:0007669"/>
    <property type="project" value="TreeGrafter"/>
</dbReference>
<dbReference type="FunCoup" id="A0A1E5R8B4">
    <property type="interactions" value="356"/>
</dbReference>
<name>A0A1E5R8B4_9ASCO</name>
<feature type="active site" description="Charge relay system" evidence="2">
    <location>
        <position position="392"/>
    </location>
</feature>
<comment type="caution">
    <text evidence="4">The sequence shown here is derived from an EMBL/GenBank/DDBJ whole genome shotgun (WGS) entry which is preliminary data.</text>
</comment>
<dbReference type="AlphaFoldDB" id="A0A1E5R8B4"/>
<evidence type="ECO:0000256" key="1">
    <source>
        <dbReference type="ARBA" id="ARBA00010884"/>
    </source>
</evidence>
<protein>
    <submittedName>
        <fullName evidence="4">Medium-chain fatty acid ethyl ester synthase/esterase 2</fullName>
    </submittedName>
</protein>
<sequence length="450" mass="50794">MAPMSLPILNPLHWGYNGTVKHVKSNSMVELDLQNGDKIKFDEFVKKYVPGVDDNAHFKLNPKLFTGYLQSMYLTAGDFSKSFQVFYGREIFKFKDGGVASCDYVMNDVWDKKYFSEGKYDKEAFKKDEAATHLEGWPRLHPRTRHLTEEELDQVNGEHEKPLLIIMHGLCGGSFEAIIRSLCDKMDLNKFQVVVLNTRGCARTKITTKQLFSAYATGDLRELIDSKLSKNPSRHIYTAGFSFGSTILSNFLGEEGANCKVKAAATLCNPWDLVHSSEKMTFDFWSSRMFSKAVSQFLVRTVEVNMNALEQPEDVNNEVEEEISHHKPSTHVFTRSNLKKAKKFSTTVEFDQTFTAPSLGFPSALEYYDAAGSINRLPSIKVPLLAINAEDDPVVGTTNEKLTSAVEGNPNVLYCSTDLGGHLSYLDKNNDTWATRQMAHFFEKFEDVVN</sequence>
<dbReference type="Pfam" id="PF00561">
    <property type="entry name" value="Abhydrolase_1"/>
    <property type="match status" value="1"/>
</dbReference>
<reference evidence="5" key="1">
    <citation type="journal article" date="2016" name="Genome Announc.">
        <title>Genome sequences of three species of Hanseniaspora isolated from spontaneous wine fermentations.</title>
        <authorList>
            <person name="Sternes P.R."/>
            <person name="Lee D."/>
            <person name="Kutyna D.R."/>
            <person name="Borneman A.R."/>
        </authorList>
    </citation>
    <scope>NUCLEOTIDE SEQUENCE [LARGE SCALE GENOMIC DNA]</scope>
    <source>
        <strain evidence="5">AWRI3579</strain>
    </source>
</reference>
<dbReference type="Proteomes" id="UP000095728">
    <property type="component" value="Unassembled WGS sequence"/>
</dbReference>
<dbReference type="PIRSF" id="PIRSF005211">
    <property type="entry name" value="Ab_hydro_YheT"/>
    <property type="match status" value="1"/>
</dbReference>
<feature type="active site" description="Charge relay system" evidence="2">
    <location>
        <position position="422"/>
    </location>
</feature>
<dbReference type="InParanoid" id="A0A1E5R8B4"/>
<dbReference type="SUPFAM" id="SSF53474">
    <property type="entry name" value="alpha/beta-Hydrolases"/>
    <property type="match status" value="1"/>
</dbReference>
<accession>A0A1E5R8B4</accession>
<dbReference type="InterPro" id="IPR000073">
    <property type="entry name" value="AB_hydrolase_1"/>
</dbReference>
<gene>
    <name evidence="4" type="ORF">AWRI3579_g3323</name>
</gene>
<evidence type="ECO:0000313" key="5">
    <source>
        <dbReference type="Proteomes" id="UP000095728"/>
    </source>
</evidence>
<dbReference type="PANTHER" id="PTHR10794">
    <property type="entry name" value="ABHYDROLASE DOMAIN-CONTAINING PROTEIN"/>
    <property type="match status" value="1"/>
</dbReference>
<organism evidence="4 5">
    <name type="scientific">Hanseniaspora osmophila</name>
    <dbReference type="NCBI Taxonomy" id="56408"/>
    <lineage>
        <taxon>Eukaryota</taxon>
        <taxon>Fungi</taxon>
        <taxon>Dikarya</taxon>
        <taxon>Ascomycota</taxon>
        <taxon>Saccharomycotina</taxon>
        <taxon>Saccharomycetes</taxon>
        <taxon>Saccharomycodales</taxon>
        <taxon>Saccharomycodaceae</taxon>
        <taxon>Hanseniaspora</taxon>
    </lineage>
</organism>
<dbReference type="EMBL" id="LPNM01000009">
    <property type="protein sequence ID" value="OEJ83134.1"/>
    <property type="molecule type" value="Genomic_DNA"/>
</dbReference>
<dbReference type="InterPro" id="IPR029058">
    <property type="entry name" value="AB_hydrolase_fold"/>
</dbReference>
<evidence type="ECO:0000256" key="2">
    <source>
        <dbReference type="PIRSR" id="PIRSR005211-1"/>
    </source>
</evidence>
<dbReference type="Gene3D" id="3.40.50.1820">
    <property type="entry name" value="alpha/beta hydrolase"/>
    <property type="match status" value="1"/>
</dbReference>
<dbReference type="OrthoDB" id="5954035at2759"/>